<evidence type="ECO:0000313" key="5">
    <source>
        <dbReference type="Proteomes" id="UP000694853"/>
    </source>
</evidence>
<name>A0A8B8K6Z7_ABRPR</name>
<dbReference type="RefSeq" id="XP_027339034.1">
    <property type="nucleotide sequence ID" value="XM_027483233.1"/>
</dbReference>
<dbReference type="PRINTS" id="PR00634">
    <property type="entry name" value="BETALLERGEN"/>
</dbReference>
<gene>
    <name evidence="6" type="primary">LOC113852847</name>
</gene>
<dbReference type="SUPFAM" id="SSF55961">
    <property type="entry name" value="Bet v1-like"/>
    <property type="match status" value="1"/>
</dbReference>
<dbReference type="Gene3D" id="3.30.530.20">
    <property type="match status" value="1"/>
</dbReference>
<evidence type="ECO:0000256" key="3">
    <source>
        <dbReference type="ARBA" id="ARBA00023265"/>
    </source>
</evidence>
<dbReference type="PANTHER" id="PTHR31213:SF80">
    <property type="entry name" value="PATHOGENESIS-RELATED PROTEIN 10"/>
    <property type="match status" value="1"/>
</dbReference>
<dbReference type="GO" id="GO:0038023">
    <property type="term" value="F:signaling receptor activity"/>
    <property type="evidence" value="ECO:0007669"/>
    <property type="project" value="InterPro"/>
</dbReference>
<dbReference type="InterPro" id="IPR024949">
    <property type="entry name" value="Bet_v_I_allergen"/>
</dbReference>
<organism evidence="5 6">
    <name type="scientific">Abrus precatorius</name>
    <name type="common">Indian licorice</name>
    <name type="synonym">Glycine abrus</name>
    <dbReference type="NCBI Taxonomy" id="3816"/>
    <lineage>
        <taxon>Eukaryota</taxon>
        <taxon>Viridiplantae</taxon>
        <taxon>Streptophyta</taxon>
        <taxon>Embryophyta</taxon>
        <taxon>Tracheophyta</taxon>
        <taxon>Spermatophyta</taxon>
        <taxon>Magnoliopsida</taxon>
        <taxon>eudicotyledons</taxon>
        <taxon>Gunneridae</taxon>
        <taxon>Pentapetalae</taxon>
        <taxon>rosids</taxon>
        <taxon>fabids</taxon>
        <taxon>Fabales</taxon>
        <taxon>Fabaceae</taxon>
        <taxon>Papilionoideae</taxon>
        <taxon>50 kb inversion clade</taxon>
        <taxon>NPAAA clade</taxon>
        <taxon>indigoferoid/millettioid clade</taxon>
        <taxon>Abreae</taxon>
        <taxon>Abrus</taxon>
    </lineage>
</organism>
<evidence type="ECO:0000256" key="1">
    <source>
        <dbReference type="ARBA" id="ARBA00009744"/>
    </source>
</evidence>
<sequence>MGVVTQEYATPAAVPPARLFKAMTLDFHNLFPKLVDAIHSIVFTQGTGGPGTIKKITTIEGDKTKYVLHRVDAIDEGAFVYNFSIIEGTGLAEPLEKVSYKSQLVDGPNGGTIRKVHVQFFTKGDATLSEEELTANKAKIEGLVKLVEGYLLANPDY</sequence>
<dbReference type="InterPro" id="IPR023393">
    <property type="entry name" value="START-like_dom_sf"/>
</dbReference>
<dbReference type="InterPro" id="IPR000916">
    <property type="entry name" value="Bet_v_I/MLP"/>
</dbReference>
<evidence type="ECO:0000259" key="4">
    <source>
        <dbReference type="Pfam" id="PF00407"/>
    </source>
</evidence>
<keyword evidence="2" id="KW-0611">Plant defense</keyword>
<dbReference type="InterPro" id="IPR050279">
    <property type="entry name" value="Plant_def-hormone_signal"/>
</dbReference>
<dbReference type="AlphaFoldDB" id="A0A8B8K6Z7"/>
<dbReference type="GO" id="GO:0005737">
    <property type="term" value="C:cytoplasm"/>
    <property type="evidence" value="ECO:0007669"/>
    <property type="project" value="TreeGrafter"/>
</dbReference>
<dbReference type="GO" id="GO:0009738">
    <property type="term" value="P:abscisic acid-activated signaling pathway"/>
    <property type="evidence" value="ECO:0007669"/>
    <property type="project" value="InterPro"/>
</dbReference>
<keyword evidence="3" id="KW-0568">Pathogenesis-related protein</keyword>
<proteinExistence type="inferred from homology"/>
<dbReference type="GeneID" id="113852847"/>
<evidence type="ECO:0000313" key="6">
    <source>
        <dbReference type="RefSeq" id="XP_027339034.1"/>
    </source>
</evidence>
<dbReference type="GO" id="GO:0005634">
    <property type="term" value="C:nucleus"/>
    <property type="evidence" value="ECO:0007669"/>
    <property type="project" value="TreeGrafter"/>
</dbReference>
<dbReference type="Pfam" id="PF00407">
    <property type="entry name" value="Bet_v_1"/>
    <property type="match status" value="1"/>
</dbReference>
<comment type="similarity">
    <text evidence="1">Belongs to the BetVI family.</text>
</comment>
<evidence type="ECO:0000256" key="2">
    <source>
        <dbReference type="ARBA" id="ARBA00022821"/>
    </source>
</evidence>
<protein>
    <submittedName>
        <fullName evidence="6">Pathogenesis-related protein 10</fullName>
    </submittedName>
</protein>
<dbReference type="Proteomes" id="UP000694853">
    <property type="component" value="Unplaced"/>
</dbReference>
<reference evidence="5" key="1">
    <citation type="journal article" date="2019" name="Toxins">
        <title>Detection of Abrin-Like and Prepropulchellin-Like Toxin Genes and Transcripts Using Whole Genome Sequencing and Full-Length Transcript Sequencing of Abrus precatorius.</title>
        <authorList>
            <person name="Hovde B.T."/>
            <person name="Daligault H.E."/>
            <person name="Hanschen E.R."/>
            <person name="Kunde Y.A."/>
            <person name="Johnson M.B."/>
            <person name="Starkenburg S.R."/>
            <person name="Johnson S.L."/>
        </authorList>
    </citation>
    <scope>NUCLEOTIDE SEQUENCE [LARGE SCALE GENOMIC DNA]</scope>
</reference>
<dbReference type="FunFam" id="3.30.530.20:FF:000007">
    <property type="entry name" value="Major pollen allergen Bet v 1-A"/>
    <property type="match status" value="1"/>
</dbReference>
<accession>A0A8B8K6Z7</accession>
<feature type="domain" description="Bet v I/Major latex protein" evidence="4">
    <location>
        <begin position="3"/>
        <end position="154"/>
    </location>
</feature>
<reference evidence="6" key="2">
    <citation type="submission" date="2025-08" db="UniProtKB">
        <authorList>
            <consortium name="RefSeq"/>
        </authorList>
    </citation>
    <scope>IDENTIFICATION</scope>
    <source>
        <tissue evidence="6">Young leaves</tissue>
    </source>
</reference>
<keyword evidence="5" id="KW-1185">Reference proteome</keyword>
<dbReference type="PANTHER" id="PTHR31213">
    <property type="entry name" value="OS08G0374000 PROTEIN-RELATED"/>
    <property type="match status" value="1"/>
</dbReference>
<dbReference type="OrthoDB" id="1880172at2759"/>
<dbReference type="GO" id="GO:0004864">
    <property type="term" value="F:protein phosphatase inhibitor activity"/>
    <property type="evidence" value="ECO:0007669"/>
    <property type="project" value="InterPro"/>
</dbReference>
<dbReference type="CDD" id="cd07816">
    <property type="entry name" value="Bet_v1-like"/>
    <property type="match status" value="1"/>
</dbReference>
<dbReference type="GO" id="GO:0006952">
    <property type="term" value="P:defense response"/>
    <property type="evidence" value="ECO:0007669"/>
    <property type="project" value="UniProtKB-KW"/>
</dbReference>
<dbReference type="GO" id="GO:0010427">
    <property type="term" value="F:abscisic acid binding"/>
    <property type="evidence" value="ECO:0007669"/>
    <property type="project" value="InterPro"/>
</dbReference>
<dbReference type="KEGG" id="aprc:113852847"/>